<keyword evidence="2" id="KW-0812">Transmembrane</keyword>
<feature type="region of interest" description="Disordered" evidence="1">
    <location>
        <begin position="132"/>
        <end position="151"/>
    </location>
</feature>
<reference evidence="3 4" key="1">
    <citation type="submission" date="2024-04" db="EMBL/GenBank/DDBJ databases">
        <authorList>
            <person name="Waldvogel A.-M."/>
            <person name="Schoenle A."/>
        </authorList>
    </citation>
    <scope>NUCLEOTIDE SEQUENCE [LARGE SCALE GENOMIC DNA]</scope>
</reference>
<protein>
    <submittedName>
        <fullName evidence="3">Uncharacterized protein</fullName>
    </submittedName>
</protein>
<sequence length="151" mass="15631">MIIIIGGIIVASVLVFIFILLMKYKLHSQHYKQKSAAHQTNVCSQTNGGGGGLPIPPPTSSTSGGGPRSSAAEGLDSSVRGTTVVDLNPGQEQDPLGALSGASRSSWSRDEAGTVCLQRTSLGFHTHSCTGGGTSSFSSWDLTERQAPDTS</sequence>
<evidence type="ECO:0000256" key="2">
    <source>
        <dbReference type="SAM" id="Phobius"/>
    </source>
</evidence>
<feature type="compositionally biased region" description="Basic and acidic residues" evidence="1">
    <location>
        <begin position="142"/>
        <end position="151"/>
    </location>
</feature>
<feature type="transmembrane region" description="Helical" evidence="2">
    <location>
        <begin position="6"/>
        <end position="24"/>
    </location>
</feature>
<name>A0AAV2J7G1_KNICA</name>
<evidence type="ECO:0000313" key="4">
    <source>
        <dbReference type="Proteomes" id="UP001497482"/>
    </source>
</evidence>
<evidence type="ECO:0000313" key="3">
    <source>
        <dbReference type="EMBL" id="CAL1571987.1"/>
    </source>
</evidence>
<gene>
    <name evidence="3" type="ORF">KC01_LOCUS4040</name>
</gene>
<evidence type="ECO:0000256" key="1">
    <source>
        <dbReference type="SAM" id="MobiDB-lite"/>
    </source>
</evidence>
<dbReference type="EMBL" id="OZ035832">
    <property type="protein sequence ID" value="CAL1571987.1"/>
    <property type="molecule type" value="Genomic_DNA"/>
</dbReference>
<dbReference type="AlphaFoldDB" id="A0AAV2J7G1"/>
<keyword evidence="2" id="KW-1133">Transmembrane helix</keyword>
<keyword evidence="2" id="KW-0472">Membrane</keyword>
<dbReference type="Proteomes" id="UP001497482">
    <property type="component" value="Chromosome 10"/>
</dbReference>
<feature type="region of interest" description="Disordered" evidence="1">
    <location>
        <begin position="42"/>
        <end position="107"/>
    </location>
</feature>
<accession>A0AAV2J7G1</accession>
<proteinExistence type="predicted"/>
<keyword evidence="4" id="KW-1185">Reference proteome</keyword>
<organism evidence="3 4">
    <name type="scientific">Knipowitschia caucasica</name>
    <name type="common">Caucasian dwarf goby</name>
    <name type="synonym">Pomatoschistus caucasicus</name>
    <dbReference type="NCBI Taxonomy" id="637954"/>
    <lineage>
        <taxon>Eukaryota</taxon>
        <taxon>Metazoa</taxon>
        <taxon>Chordata</taxon>
        <taxon>Craniata</taxon>
        <taxon>Vertebrata</taxon>
        <taxon>Euteleostomi</taxon>
        <taxon>Actinopterygii</taxon>
        <taxon>Neopterygii</taxon>
        <taxon>Teleostei</taxon>
        <taxon>Neoteleostei</taxon>
        <taxon>Acanthomorphata</taxon>
        <taxon>Gobiaria</taxon>
        <taxon>Gobiiformes</taxon>
        <taxon>Gobioidei</taxon>
        <taxon>Gobiidae</taxon>
        <taxon>Gobiinae</taxon>
        <taxon>Knipowitschia</taxon>
    </lineage>
</organism>